<keyword evidence="4 5" id="KW-0472">Membrane</keyword>
<comment type="subcellular location">
    <subcellularLocation>
        <location evidence="1">Membrane</location>
        <topology evidence="1">Multi-pass membrane protein</topology>
    </subcellularLocation>
</comment>
<gene>
    <name evidence="8" type="ORF">Cspa_c02550</name>
</gene>
<dbReference type="Pfam" id="PF00535">
    <property type="entry name" value="Glycos_transf_2"/>
    <property type="match status" value="1"/>
</dbReference>
<name>M1MCB3_9CLOT</name>
<dbReference type="Proteomes" id="UP000011728">
    <property type="component" value="Chromosome"/>
</dbReference>
<feature type="transmembrane region" description="Helical" evidence="5">
    <location>
        <begin position="306"/>
        <end position="327"/>
    </location>
</feature>
<dbReference type="RefSeq" id="WP_015390399.1">
    <property type="nucleotide sequence ID" value="NC_020291.1"/>
</dbReference>
<evidence type="ECO:0000256" key="3">
    <source>
        <dbReference type="ARBA" id="ARBA00022989"/>
    </source>
</evidence>
<sequence>MEYKENDWKDTPIIIPSLDPDEKLPQVVAAVIDIGFNRVILVDDGSSKENKKIFNDIIHKYDKCILLEHSINLGKGRALKTAFNYCLINYKDSCNGVITVDGDNQHHIDDIVSIAKELSESNDSLILGARDFDHDTVPFRSSFGNKLTRFTLKALCGINVTDTQTGLRAIPIKYLSTFLDMEGERFEFETNMLIKAKNNSINIKEIKIKTVYIEENKTSHFNPFKDSIKIYILILKFTSASFLSSIADLLLFTLVYSLLKTLDLDVRILLSTVLARISSSIINFLINKNMVFEHKEDNKPAVARYYTLCITQMLLSYGGVYLGTMLIKAYPTFVKIIVDFILFMLSFQIQREWVFKKRTSFEKAEDI</sequence>
<evidence type="ECO:0000256" key="1">
    <source>
        <dbReference type="ARBA" id="ARBA00004141"/>
    </source>
</evidence>
<keyword evidence="8" id="KW-0328">Glycosyltransferase</keyword>
<organism evidence="8 9">
    <name type="scientific">Clostridium saccharoperbutylacetonicum N1-4(HMT)</name>
    <dbReference type="NCBI Taxonomy" id="931276"/>
    <lineage>
        <taxon>Bacteria</taxon>
        <taxon>Bacillati</taxon>
        <taxon>Bacillota</taxon>
        <taxon>Clostridia</taxon>
        <taxon>Eubacteriales</taxon>
        <taxon>Clostridiaceae</taxon>
        <taxon>Clostridium</taxon>
    </lineage>
</organism>
<evidence type="ECO:0000313" key="9">
    <source>
        <dbReference type="Proteomes" id="UP000011728"/>
    </source>
</evidence>
<reference evidence="8 9" key="1">
    <citation type="submission" date="2013-02" db="EMBL/GenBank/DDBJ databases">
        <title>Genome sequence of Clostridium saccharoperbutylacetonicum N1-4(HMT).</title>
        <authorList>
            <person name="Poehlein A."/>
            <person name="Daniel R."/>
        </authorList>
    </citation>
    <scope>NUCLEOTIDE SEQUENCE [LARGE SCALE GENOMIC DNA]</scope>
    <source>
        <strain evidence="9">N1-4(HMT)</strain>
    </source>
</reference>
<dbReference type="GO" id="GO:0000271">
    <property type="term" value="P:polysaccharide biosynthetic process"/>
    <property type="evidence" value="ECO:0007669"/>
    <property type="project" value="InterPro"/>
</dbReference>
<dbReference type="SUPFAM" id="SSF53448">
    <property type="entry name" value="Nucleotide-diphospho-sugar transferases"/>
    <property type="match status" value="1"/>
</dbReference>
<accession>M1MCB3</accession>
<dbReference type="InterPro" id="IPR001173">
    <property type="entry name" value="Glyco_trans_2-like"/>
</dbReference>
<dbReference type="STRING" id="36745.CLSAP_02520"/>
<dbReference type="InterPro" id="IPR007267">
    <property type="entry name" value="GtrA_DPMS_TM"/>
</dbReference>
<feature type="domain" description="Glycosyltransferase 2-like" evidence="6">
    <location>
        <begin position="13"/>
        <end position="172"/>
    </location>
</feature>
<evidence type="ECO:0000259" key="6">
    <source>
        <dbReference type="Pfam" id="PF00535"/>
    </source>
</evidence>
<keyword evidence="8" id="KW-0808">Transferase</keyword>
<dbReference type="HOGENOM" id="CLU_033536_2_0_9"/>
<evidence type="ECO:0000256" key="5">
    <source>
        <dbReference type="SAM" id="Phobius"/>
    </source>
</evidence>
<evidence type="ECO:0000256" key="2">
    <source>
        <dbReference type="ARBA" id="ARBA00022692"/>
    </source>
</evidence>
<feature type="transmembrane region" description="Helical" evidence="5">
    <location>
        <begin position="230"/>
        <end position="256"/>
    </location>
</feature>
<feature type="domain" description="GtrA/DPMS transmembrane" evidence="7">
    <location>
        <begin position="236"/>
        <end position="355"/>
    </location>
</feature>
<dbReference type="EC" id="2.4.1.-" evidence="8"/>
<dbReference type="CDD" id="cd04179">
    <property type="entry name" value="DPM_DPG-synthase_like"/>
    <property type="match status" value="1"/>
</dbReference>
<dbReference type="OrthoDB" id="9810303at2"/>
<keyword evidence="3 5" id="KW-1133">Transmembrane helix</keyword>
<dbReference type="KEGG" id="csr:Cspa_c02550"/>
<dbReference type="PATRIC" id="fig|931276.5.peg.230"/>
<evidence type="ECO:0000313" key="8">
    <source>
        <dbReference type="EMBL" id="AGF54073.1"/>
    </source>
</evidence>
<dbReference type="eggNOG" id="COG0463">
    <property type="taxonomic scope" value="Bacteria"/>
</dbReference>
<dbReference type="GO" id="GO:0016020">
    <property type="term" value="C:membrane"/>
    <property type="evidence" value="ECO:0007669"/>
    <property type="project" value="UniProtKB-SubCell"/>
</dbReference>
<protein>
    <submittedName>
        <fullName evidence="8">Glycosyltransferase</fullName>
        <ecNumber evidence="8">2.4.1.-</ecNumber>
    </submittedName>
</protein>
<feature type="transmembrane region" description="Helical" evidence="5">
    <location>
        <begin position="268"/>
        <end position="286"/>
    </location>
</feature>
<dbReference type="EMBL" id="CP004121">
    <property type="protein sequence ID" value="AGF54073.1"/>
    <property type="molecule type" value="Genomic_DNA"/>
</dbReference>
<evidence type="ECO:0000259" key="7">
    <source>
        <dbReference type="Pfam" id="PF04138"/>
    </source>
</evidence>
<feature type="transmembrane region" description="Helical" evidence="5">
    <location>
        <begin position="333"/>
        <end position="349"/>
    </location>
</feature>
<dbReference type="GO" id="GO:0016757">
    <property type="term" value="F:glycosyltransferase activity"/>
    <property type="evidence" value="ECO:0007669"/>
    <property type="project" value="UniProtKB-KW"/>
</dbReference>
<dbReference type="InterPro" id="IPR029044">
    <property type="entry name" value="Nucleotide-diphossugar_trans"/>
</dbReference>
<dbReference type="GO" id="GO:0006487">
    <property type="term" value="P:protein N-linked glycosylation"/>
    <property type="evidence" value="ECO:0007669"/>
    <property type="project" value="TreeGrafter"/>
</dbReference>
<dbReference type="AlphaFoldDB" id="M1MCB3"/>
<dbReference type="PANTHER" id="PTHR10859:SF114">
    <property type="entry name" value="DOLICHOL-PHOSPHATE MANNOSYLTRANSFERASE"/>
    <property type="match status" value="1"/>
</dbReference>
<dbReference type="Pfam" id="PF04138">
    <property type="entry name" value="GtrA_DPMS_TM"/>
    <property type="match status" value="1"/>
</dbReference>
<proteinExistence type="predicted"/>
<keyword evidence="9" id="KW-1185">Reference proteome</keyword>
<dbReference type="Gene3D" id="3.90.550.10">
    <property type="entry name" value="Spore Coat Polysaccharide Biosynthesis Protein SpsA, Chain A"/>
    <property type="match status" value="1"/>
</dbReference>
<dbReference type="PANTHER" id="PTHR10859">
    <property type="entry name" value="GLYCOSYL TRANSFERASE"/>
    <property type="match status" value="1"/>
</dbReference>
<evidence type="ECO:0000256" key="4">
    <source>
        <dbReference type="ARBA" id="ARBA00023136"/>
    </source>
</evidence>
<keyword evidence="2 5" id="KW-0812">Transmembrane</keyword>